<dbReference type="GO" id="GO:0015293">
    <property type="term" value="F:symporter activity"/>
    <property type="evidence" value="ECO:0007669"/>
    <property type="project" value="UniProtKB-UniRule"/>
</dbReference>
<evidence type="ECO:0000256" key="1">
    <source>
        <dbReference type="ARBA" id="ARBA00004141"/>
    </source>
</evidence>
<evidence type="ECO:0000256" key="8">
    <source>
        <dbReference type="ARBA" id="ARBA00022958"/>
    </source>
</evidence>
<feature type="domain" description="K+ potassium transporter integral membrane" evidence="13">
    <location>
        <begin position="33"/>
        <end position="473"/>
    </location>
</feature>
<dbReference type="PANTHER" id="PTHR30540">
    <property type="entry name" value="OSMOTIC STRESS POTASSIUM TRANSPORTER"/>
    <property type="match status" value="1"/>
</dbReference>
<feature type="transmembrane region" description="Helical" evidence="12">
    <location>
        <begin position="307"/>
        <end position="331"/>
    </location>
</feature>
<comment type="subcellular location">
    <subcellularLocation>
        <location evidence="12">Cell membrane</location>
        <topology evidence="12">Multi-pass membrane protein</topology>
    </subcellularLocation>
    <subcellularLocation>
        <location evidence="1">Membrane</location>
        <topology evidence="1">Multi-pass membrane protein</topology>
    </subcellularLocation>
</comment>
<feature type="transmembrane region" description="Helical" evidence="12">
    <location>
        <begin position="159"/>
        <end position="177"/>
    </location>
</feature>
<accession>A0A7T4EGP5</accession>
<keyword evidence="4 12" id="KW-1003">Cell membrane</keyword>
<feature type="transmembrane region" description="Helical" evidence="12">
    <location>
        <begin position="70"/>
        <end position="90"/>
    </location>
</feature>
<dbReference type="InterPro" id="IPR023051">
    <property type="entry name" value="Kup"/>
</dbReference>
<organism evidence="15 16">
    <name type="scientific">Corynebacterium glucuronolyticum</name>
    <dbReference type="NCBI Taxonomy" id="39791"/>
    <lineage>
        <taxon>Bacteria</taxon>
        <taxon>Bacillati</taxon>
        <taxon>Actinomycetota</taxon>
        <taxon>Actinomycetes</taxon>
        <taxon>Mycobacteriales</taxon>
        <taxon>Corynebacteriaceae</taxon>
        <taxon>Corynebacterium</taxon>
    </lineage>
</organism>
<evidence type="ECO:0000259" key="14">
    <source>
        <dbReference type="Pfam" id="PF22776"/>
    </source>
</evidence>
<dbReference type="AlphaFoldDB" id="A0A7T4EGP5"/>
<dbReference type="OrthoDB" id="9805577at2"/>
<feature type="transmembrane region" description="Helical" evidence="12">
    <location>
        <begin position="443"/>
        <end position="460"/>
    </location>
</feature>
<keyword evidence="7 12" id="KW-0769">Symport</keyword>
<comment type="function">
    <text evidence="12">Transport of potassium into the cell. Likely operates as a K(+):H(+) symporter.</text>
</comment>
<dbReference type="GO" id="GO:0005886">
    <property type="term" value="C:plasma membrane"/>
    <property type="evidence" value="ECO:0007669"/>
    <property type="project" value="UniProtKB-SubCell"/>
</dbReference>
<dbReference type="HAMAP" id="MF_01522">
    <property type="entry name" value="Kup"/>
    <property type="match status" value="1"/>
</dbReference>
<keyword evidence="10 12" id="KW-0406">Ion transport</keyword>
<evidence type="ECO:0000256" key="9">
    <source>
        <dbReference type="ARBA" id="ARBA00022989"/>
    </source>
</evidence>
<evidence type="ECO:0000256" key="4">
    <source>
        <dbReference type="ARBA" id="ARBA00022475"/>
    </source>
</evidence>
<evidence type="ECO:0000256" key="5">
    <source>
        <dbReference type="ARBA" id="ARBA00022538"/>
    </source>
</evidence>
<name>A0A7T4EGP5_9CORY</name>
<keyword evidence="5 12" id="KW-0633">Potassium transport</keyword>
<keyword evidence="6 12" id="KW-0812">Transmembrane</keyword>
<feature type="transmembrane region" description="Helical" evidence="12">
    <location>
        <begin position="383"/>
        <end position="405"/>
    </location>
</feature>
<keyword evidence="8 12" id="KW-0630">Potassium</keyword>
<feature type="domain" description="K+ potassium transporter C-terminal" evidence="14">
    <location>
        <begin position="488"/>
        <end position="632"/>
    </location>
</feature>
<evidence type="ECO:0000256" key="11">
    <source>
        <dbReference type="ARBA" id="ARBA00023136"/>
    </source>
</evidence>
<comment type="similarity">
    <text evidence="2 12">Belongs to the HAK/KUP transporter (TC 2.A.72) family.</text>
</comment>
<dbReference type="InterPro" id="IPR003855">
    <property type="entry name" value="K+_transporter"/>
</dbReference>
<feature type="transmembrane region" description="Helical" evidence="12">
    <location>
        <begin position="189"/>
        <end position="210"/>
    </location>
</feature>
<evidence type="ECO:0000256" key="2">
    <source>
        <dbReference type="ARBA" id="ARBA00007019"/>
    </source>
</evidence>
<keyword evidence="9 12" id="KW-1133">Transmembrane helix</keyword>
<evidence type="ECO:0000256" key="6">
    <source>
        <dbReference type="ARBA" id="ARBA00022692"/>
    </source>
</evidence>
<evidence type="ECO:0000313" key="15">
    <source>
        <dbReference type="EMBL" id="QQB47062.1"/>
    </source>
</evidence>
<evidence type="ECO:0000313" key="16">
    <source>
        <dbReference type="Proteomes" id="UP000596145"/>
    </source>
</evidence>
<keyword evidence="3 12" id="KW-0813">Transport</keyword>
<evidence type="ECO:0000256" key="10">
    <source>
        <dbReference type="ARBA" id="ARBA00023065"/>
    </source>
</evidence>
<evidence type="ECO:0000256" key="7">
    <source>
        <dbReference type="ARBA" id="ARBA00022847"/>
    </source>
</evidence>
<dbReference type="Proteomes" id="UP000596145">
    <property type="component" value="Chromosome"/>
</dbReference>
<feature type="transmembrane region" description="Helical" evidence="12">
    <location>
        <begin position="417"/>
        <end position="437"/>
    </location>
</feature>
<feature type="transmembrane region" description="Helical" evidence="12">
    <location>
        <begin position="222"/>
        <end position="245"/>
    </location>
</feature>
<evidence type="ECO:0000256" key="12">
    <source>
        <dbReference type="HAMAP-Rule" id="MF_01522"/>
    </source>
</evidence>
<feature type="transmembrane region" description="Helical" evidence="12">
    <location>
        <begin position="266"/>
        <end position="287"/>
    </location>
</feature>
<proteinExistence type="inferred from homology"/>
<evidence type="ECO:0000259" key="13">
    <source>
        <dbReference type="Pfam" id="PF02705"/>
    </source>
</evidence>
<dbReference type="InterPro" id="IPR053952">
    <property type="entry name" value="K_trans_C"/>
</dbReference>
<evidence type="ECO:0000256" key="3">
    <source>
        <dbReference type="ARBA" id="ARBA00022448"/>
    </source>
</evidence>
<dbReference type="PANTHER" id="PTHR30540:SF79">
    <property type="entry name" value="LOW AFFINITY POTASSIUM TRANSPORT SYSTEM PROTEIN KUP"/>
    <property type="match status" value="1"/>
</dbReference>
<dbReference type="EMBL" id="CP066007">
    <property type="protein sequence ID" value="QQB47062.1"/>
    <property type="molecule type" value="Genomic_DNA"/>
</dbReference>
<protein>
    <recommendedName>
        <fullName evidence="12">Probable potassium transport system protein Kup</fullName>
    </recommendedName>
</protein>
<dbReference type="Pfam" id="PF22776">
    <property type="entry name" value="K_trans_C"/>
    <property type="match status" value="1"/>
</dbReference>
<feature type="transmembrane region" description="Helical" evidence="12">
    <location>
        <begin position="357"/>
        <end position="377"/>
    </location>
</feature>
<gene>
    <name evidence="12" type="primary">kup</name>
    <name evidence="15" type="ORF">I6I10_03900</name>
</gene>
<feature type="transmembrane region" description="Helical" evidence="12">
    <location>
        <begin position="27"/>
        <end position="50"/>
    </location>
</feature>
<comment type="catalytic activity">
    <reaction evidence="12">
        <text>K(+)(in) + H(+)(in) = K(+)(out) + H(+)(out)</text>
        <dbReference type="Rhea" id="RHEA:28490"/>
        <dbReference type="ChEBI" id="CHEBI:15378"/>
        <dbReference type="ChEBI" id="CHEBI:29103"/>
    </reaction>
</comment>
<dbReference type="InterPro" id="IPR053951">
    <property type="entry name" value="K_trans_N"/>
</dbReference>
<dbReference type="Pfam" id="PF02705">
    <property type="entry name" value="K_trans"/>
    <property type="match status" value="1"/>
</dbReference>
<feature type="transmembrane region" description="Helical" evidence="12">
    <location>
        <begin position="121"/>
        <end position="139"/>
    </location>
</feature>
<dbReference type="GO" id="GO:0015079">
    <property type="term" value="F:potassium ion transmembrane transporter activity"/>
    <property type="evidence" value="ECO:0007669"/>
    <property type="project" value="UniProtKB-UniRule"/>
</dbReference>
<keyword evidence="11 12" id="KW-0472">Membrane</keyword>
<sequence>MLPAGIGISFAILRAGVGFRTMRKYGFASGAAMVAALGVVFGDIGTSPLYTLQSVFSLEDGAIAPTQANIYGIVSTIVWALIIIVTVKYVRFVMSADNGGEGGILALTELVYRSVSQHKPWALALGIVGASLFYGDSVITPAVSVMSAVEGIGIVDPQLSRLVVPVGAAILIVLFVAQRYGTAVVAKAFGPVMVVWFGLLAFLGIVQIAAHPGVLRALSPTYAVGFIVGAPGLAFLAFGSIVLAVTGAEALYADIGHFGRTPIRRAWVYLVLPALVLNYLGQAGMLVDHPERITNPFFLMVPSWATVPLVCVATLATVIAAQAVITGAFSVSKQAQSVGLLPRLAIRQTSNKERGQIYIPAVNWLLFAGVMVLLVVFQSSARLATAYGLAVTGTFLMTTSLFTWYAATVRHWKPWRVVAFATGFGVIEIALFSANAVKLFLGGWIPLTIGVTIIFTMLTWRHGMRMLIARRKEITIGWGDVHAPVTVPGTAIYLHLNHDTPPSALETNVRFNHCLHEHNIIVRVVTSSWPRVLRSQRVTVDKVIGDGHITFVTLTYGFFETPDVPEALPLLRRAGVAVDDKPFYFTGRMMLVNGPNTEMTRLRKKVFAFLYRTQAQPVSYFRLPATRTVNYTSRLIL</sequence>
<reference evidence="15 16" key="1">
    <citation type="submission" date="2020-12" db="EMBL/GenBank/DDBJ databases">
        <title>FDA dAtabase for Regulatory Grade micrObial Sequences (FDA-ARGOS): Supporting development and validation of Infectious Disease Dx tests.</title>
        <authorList>
            <person name="Sproer C."/>
            <person name="Gronow S."/>
            <person name="Severitt S."/>
            <person name="Schroder I."/>
            <person name="Tallon L."/>
            <person name="Sadzewicz L."/>
            <person name="Zhao X."/>
            <person name="Boylan J."/>
            <person name="Ott S."/>
            <person name="Bowen H."/>
            <person name="Vavikolanu K."/>
            <person name="Mehta A."/>
            <person name="Aluvathingal J."/>
            <person name="Nadendla S."/>
            <person name="Lowell S."/>
            <person name="Myers T."/>
            <person name="Yan Y."/>
            <person name="Sichtig H."/>
        </authorList>
    </citation>
    <scope>NUCLEOTIDE SEQUENCE [LARGE SCALE GENOMIC DNA]</scope>
    <source>
        <strain evidence="15 16">FDAARGOS_1053</strain>
    </source>
</reference>